<accession>A0AAV1D006</accession>
<keyword evidence="2" id="KW-0611">Plant defense</keyword>
<dbReference type="PRINTS" id="PR00367">
    <property type="entry name" value="ETHRSPELEMNT"/>
</dbReference>
<dbReference type="InterPro" id="IPR016177">
    <property type="entry name" value="DNA-bd_dom_sf"/>
</dbReference>
<protein>
    <submittedName>
        <fullName evidence="9">OLC1v1038536C1</fullName>
    </submittedName>
</protein>
<comment type="subcellular location">
    <subcellularLocation>
        <location evidence="1">Nucleus</location>
    </subcellularLocation>
</comment>
<evidence type="ECO:0000256" key="1">
    <source>
        <dbReference type="ARBA" id="ARBA00004123"/>
    </source>
</evidence>
<dbReference type="GO" id="GO:0009873">
    <property type="term" value="P:ethylene-activated signaling pathway"/>
    <property type="evidence" value="ECO:0007669"/>
    <property type="project" value="InterPro"/>
</dbReference>
<evidence type="ECO:0000256" key="6">
    <source>
        <dbReference type="ARBA" id="ARBA00023242"/>
    </source>
</evidence>
<dbReference type="AlphaFoldDB" id="A0AAV1D006"/>
<keyword evidence="3" id="KW-0805">Transcription regulation</keyword>
<name>A0AAV1D006_OLDCO</name>
<evidence type="ECO:0000256" key="2">
    <source>
        <dbReference type="ARBA" id="ARBA00022821"/>
    </source>
</evidence>
<reference evidence="9" key="1">
    <citation type="submission" date="2023-03" db="EMBL/GenBank/DDBJ databases">
        <authorList>
            <person name="Julca I."/>
        </authorList>
    </citation>
    <scope>NUCLEOTIDE SEQUENCE</scope>
</reference>
<evidence type="ECO:0000256" key="4">
    <source>
        <dbReference type="ARBA" id="ARBA00023125"/>
    </source>
</evidence>
<dbReference type="GO" id="GO:0003677">
    <property type="term" value="F:DNA binding"/>
    <property type="evidence" value="ECO:0007669"/>
    <property type="project" value="UniProtKB-KW"/>
</dbReference>
<keyword evidence="4" id="KW-0238">DNA-binding</keyword>
<keyword evidence="5" id="KW-0804">Transcription</keyword>
<organism evidence="9 10">
    <name type="scientific">Oldenlandia corymbosa var. corymbosa</name>
    <dbReference type="NCBI Taxonomy" id="529605"/>
    <lineage>
        <taxon>Eukaryota</taxon>
        <taxon>Viridiplantae</taxon>
        <taxon>Streptophyta</taxon>
        <taxon>Embryophyta</taxon>
        <taxon>Tracheophyta</taxon>
        <taxon>Spermatophyta</taxon>
        <taxon>Magnoliopsida</taxon>
        <taxon>eudicotyledons</taxon>
        <taxon>Gunneridae</taxon>
        <taxon>Pentapetalae</taxon>
        <taxon>asterids</taxon>
        <taxon>lamiids</taxon>
        <taxon>Gentianales</taxon>
        <taxon>Rubiaceae</taxon>
        <taxon>Rubioideae</taxon>
        <taxon>Spermacoceae</taxon>
        <taxon>Hedyotis-Oldenlandia complex</taxon>
        <taxon>Oldenlandia</taxon>
    </lineage>
</organism>
<evidence type="ECO:0000313" key="10">
    <source>
        <dbReference type="Proteomes" id="UP001161247"/>
    </source>
</evidence>
<keyword evidence="6" id="KW-0539">Nucleus</keyword>
<feature type="region of interest" description="Disordered" evidence="7">
    <location>
        <begin position="54"/>
        <end position="105"/>
    </location>
</feature>
<evidence type="ECO:0000256" key="3">
    <source>
        <dbReference type="ARBA" id="ARBA00023015"/>
    </source>
</evidence>
<dbReference type="InterPro" id="IPR044808">
    <property type="entry name" value="ERF_plant"/>
</dbReference>
<dbReference type="CDD" id="cd00018">
    <property type="entry name" value="AP2"/>
    <property type="match status" value="1"/>
</dbReference>
<dbReference type="SMART" id="SM00380">
    <property type="entry name" value="AP2"/>
    <property type="match status" value="1"/>
</dbReference>
<evidence type="ECO:0000313" key="9">
    <source>
        <dbReference type="EMBL" id="CAI9101254.1"/>
    </source>
</evidence>
<dbReference type="Gene3D" id="3.30.730.10">
    <property type="entry name" value="AP2/ERF domain"/>
    <property type="match status" value="1"/>
</dbReference>
<dbReference type="PANTHER" id="PTHR31190">
    <property type="entry name" value="DNA-BINDING DOMAIN"/>
    <property type="match status" value="1"/>
</dbReference>
<evidence type="ECO:0000259" key="8">
    <source>
        <dbReference type="PROSITE" id="PS51032"/>
    </source>
</evidence>
<dbReference type="InterPro" id="IPR001471">
    <property type="entry name" value="AP2/ERF_dom"/>
</dbReference>
<dbReference type="Pfam" id="PF00847">
    <property type="entry name" value="AP2"/>
    <property type="match status" value="1"/>
</dbReference>
<evidence type="ECO:0000256" key="5">
    <source>
        <dbReference type="ARBA" id="ARBA00023163"/>
    </source>
</evidence>
<dbReference type="GO" id="GO:0006952">
    <property type="term" value="P:defense response"/>
    <property type="evidence" value="ECO:0007669"/>
    <property type="project" value="UniProtKB-KW"/>
</dbReference>
<dbReference type="InterPro" id="IPR036955">
    <property type="entry name" value="AP2/ERF_dom_sf"/>
</dbReference>
<dbReference type="FunFam" id="3.30.730.10:FF:000001">
    <property type="entry name" value="Ethylene-responsive transcription factor 2"/>
    <property type="match status" value="1"/>
</dbReference>
<dbReference type="PROSITE" id="PS51032">
    <property type="entry name" value="AP2_ERF"/>
    <property type="match status" value="1"/>
</dbReference>
<dbReference type="Proteomes" id="UP001161247">
    <property type="component" value="Chromosome 4"/>
</dbReference>
<feature type="domain" description="AP2/ERF" evidence="8">
    <location>
        <begin position="106"/>
        <end position="164"/>
    </location>
</feature>
<keyword evidence="10" id="KW-1185">Reference proteome</keyword>
<gene>
    <name evidence="9" type="ORF">OLC1_LOCUS10884</name>
</gene>
<dbReference type="PANTHER" id="PTHR31190:SF102">
    <property type="entry name" value="AP2_ERF DOMAIN-CONTAINING PROTEIN"/>
    <property type="match status" value="1"/>
</dbReference>
<dbReference type="EMBL" id="OX459121">
    <property type="protein sequence ID" value="CAI9101254.1"/>
    <property type="molecule type" value="Genomic_DNA"/>
</dbReference>
<dbReference type="SUPFAM" id="SSF54171">
    <property type="entry name" value="DNA-binding domain"/>
    <property type="match status" value="1"/>
</dbReference>
<sequence length="214" mass="24132">MDSEDLALLEFIQAQLQNDSDFPQLLWPLNSDHYDPCFHLKEQEAEMMTTMLTCSSSTSGIHTPETSEEGRKSDVQPEDQEVQQELSPSSSSAARGDHAPAAEWTRYKGVRRRPWGKFAAEIRNPNKRGTRIWLGTYETPEDAALAYDRAAFQMRGAKARLNFPHRIGSSGSVPPVRVNPRKRGSQPAFFTFANEIDFTKKGKFEISFADSSCR</sequence>
<proteinExistence type="predicted"/>
<dbReference type="GO" id="GO:0005634">
    <property type="term" value="C:nucleus"/>
    <property type="evidence" value="ECO:0007669"/>
    <property type="project" value="UniProtKB-SubCell"/>
</dbReference>
<evidence type="ECO:0000256" key="7">
    <source>
        <dbReference type="SAM" id="MobiDB-lite"/>
    </source>
</evidence>
<dbReference type="GO" id="GO:0003700">
    <property type="term" value="F:DNA-binding transcription factor activity"/>
    <property type="evidence" value="ECO:0007669"/>
    <property type="project" value="InterPro"/>
</dbReference>